<evidence type="ECO:0000256" key="2">
    <source>
        <dbReference type="SAM" id="SignalP"/>
    </source>
</evidence>
<evidence type="ECO:0000313" key="3">
    <source>
        <dbReference type="EMBL" id="CAI8590488.1"/>
    </source>
</evidence>
<feature type="transmembrane region" description="Helical" evidence="1">
    <location>
        <begin position="318"/>
        <end position="337"/>
    </location>
</feature>
<reference evidence="3 4" key="1">
    <citation type="submission" date="2023-01" db="EMBL/GenBank/DDBJ databases">
        <authorList>
            <person name="Kreplak J."/>
        </authorList>
    </citation>
    <scope>NUCLEOTIDE SEQUENCE [LARGE SCALE GENOMIC DNA]</scope>
</reference>
<dbReference type="PANTHER" id="PTHR31414">
    <property type="entry name" value="TRANSMEMBRANE PROTEIN DDB_G0292058"/>
    <property type="match status" value="1"/>
</dbReference>
<dbReference type="AlphaFoldDB" id="A0AAV0Z0F2"/>
<feature type="transmembrane region" description="Helical" evidence="1">
    <location>
        <begin position="169"/>
        <end position="193"/>
    </location>
</feature>
<organism evidence="3 4">
    <name type="scientific">Vicia faba</name>
    <name type="common">Broad bean</name>
    <name type="synonym">Faba vulgaris</name>
    <dbReference type="NCBI Taxonomy" id="3906"/>
    <lineage>
        <taxon>Eukaryota</taxon>
        <taxon>Viridiplantae</taxon>
        <taxon>Streptophyta</taxon>
        <taxon>Embryophyta</taxon>
        <taxon>Tracheophyta</taxon>
        <taxon>Spermatophyta</taxon>
        <taxon>Magnoliopsida</taxon>
        <taxon>eudicotyledons</taxon>
        <taxon>Gunneridae</taxon>
        <taxon>Pentapetalae</taxon>
        <taxon>rosids</taxon>
        <taxon>fabids</taxon>
        <taxon>Fabales</taxon>
        <taxon>Fabaceae</taxon>
        <taxon>Papilionoideae</taxon>
        <taxon>50 kb inversion clade</taxon>
        <taxon>NPAAA clade</taxon>
        <taxon>Hologalegina</taxon>
        <taxon>IRL clade</taxon>
        <taxon>Fabeae</taxon>
        <taxon>Vicia</taxon>
    </lineage>
</organism>
<feature type="transmembrane region" description="Helical" evidence="1">
    <location>
        <begin position="344"/>
        <end position="365"/>
    </location>
</feature>
<keyword evidence="2" id="KW-0732">Signal</keyword>
<keyword evidence="1" id="KW-1133">Transmembrane helix</keyword>
<protein>
    <recommendedName>
        <fullName evidence="5">Transmembrane protein</fullName>
    </recommendedName>
</protein>
<proteinExistence type="predicted"/>
<dbReference type="GO" id="GO:0009506">
    <property type="term" value="C:plasmodesma"/>
    <property type="evidence" value="ECO:0007669"/>
    <property type="project" value="TreeGrafter"/>
</dbReference>
<dbReference type="InterPro" id="IPR040283">
    <property type="entry name" value="DDB_G0292058-like"/>
</dbReference>
<feature type="chain" id="PRO_5043426771" description="Transmembrane protein" evidence="2">
    <location>
        <begin position="25"/>
        <end position="400"/>
    </location>
</feature>
<dbReference type="GO" id="GO:0005886">
    <property type="term" value="C:plasma membrane"/>
    <property type="evidence" value="ECO:0007669"/>
    <property type="project" value="TreeGrafter"/>
</dbReference>
<evidence type="ECO:0000256" key="1">
    <source>
        <dbReference type="SAM" id="Phobius"/>
    </source>
</evidence>
<name>A0AAV0Z0F2_VICFA</name>
<evidence type="ECO:0008006" key="5">
    <source>
        <dbReference type="Google" id="ProtNLM"/>
    </source>
</evidence>
<dbReference type="EMBL" id="OX451736">
    <property type="protein sequence ID" value="CAI8590488.1"/>
    <property type="molecule type" value="Genomic_DNA"/>
</dbReference>
<keyword evidence="1" id="KW-0472">Membrane</keyword>
<feature type="transmembrane region" description="Helical" evidence="1">
    <location>
        <begin position="205"/>
        <end position="229"/>
    </location>
</feature>
<keyword evidence="4" id="KW-1185">Reference proteome</keyword>
<keyword evidence="1" id="KW-0812">Transmembrane</keyword>
<feature type="signal peptide" evidence="2">
    <location>
        <begin position="1"/>
        <end position="24"/>
    </location>
</feature>
<dbReference type="Pfam" id="PF05753">
    <property type="entry name" value="TRAP_beta"/>
    <property type="match status" value="1"/>
</dbReference>
<dbReference type="Proteomes" id="UP001157006">
    <property type="component" value="Chromosome 1L"/>
</dbReference>
<accession>A0AAV0Z0F2</accession>
<gene>
    <name evidence="3" type="ORF">VFH_I443160</name>
</gene>
<dbReference type="PANTHER" id="PTHR31414:SF13">
    <property type="entry name" value="TRANSMEMBRANE PROTEIN"/>
    <property type="match status" value="1"/>
</dbReference>
<sequence>MADPISKSLIAFLLIASLLLFSHASSDVPFIVAHKKATLNRLKTGAERVSVTIDIYNQGTSTAYDVSLSDESWPTDLFSIISGTTSKTWEKLDAGGVLSHTFELEAKSKGVFSGEPAVIKFRVPTNAVLQVALSTPILPLDVLADRPPEKKFEWAKRLLCSVAYTAVPMFSIAAIWFIGFGFCLLLLIVCYFCRKNEPYGYSPTCYTLPLILLILLTITTMIGCAVLYFGQGSFHRSPTSTLQYVVYQVDSTVDKLRNVSDFLAQAKQVGIDRVFLPVNVQTDIDEAETDINASTVTISDKTIENSDNIQDLLDSVRMALIIITVVMFVLTFLGFLFAIFGMQVLVYILVIAGLFLVTSTLPAYASCSITNELGSWPPRTTTSFGTYLEPNGVHANPQPC</sequence>
<evidence type="ECO:0000313" key="4">
    <source>
        <dbReference type="Proteomes" id="UP001157006"/>
    </source>
</evidence>